<dbReference type="Proteomes" id="UP001597018">
    <property type="component" value="Unassembled WGS sequence"/>
</dbReference>
<dbReference type="InterPro" id="IPR036412">
    <property type="entry name" value="HAD-like_sf"/>
</dbReference>
<organism evidence="2 3">
    <name type="scientific">Saccharopolyspora rosea</name>
    <dbReference type="NCBI Taxonomy" id="524884"/>
    <lineage>
        <taxon>Bacteria</taxon>
        <taxon>Bacillati</taxon>
        <taxon>Actinomycetota</taxon>
        <taxon>Actinomycetes</taxon>
        <taxon>Pseudonocardiales</taxon>
        <taxon>Pseudonocardiaceae</taxon>
        <taxon>Saccharopolyspora</taxon>
    </lineage>
</organism>
<accession>A0ABW3FNC4</accession>
<dbReference type="EC" id="3.-.-.-" evidence="2"/>
<dbReference type="Pfam" id="PF13419">
    <property type="entry name" value="HAD_2"/>
    <property type="match status" value="1"/>
</dbReference>
<name>A0ABW3FNC4_9PSEU</name>
<reference evidence="3" key="1">
    <citation type="journal article" date="2019" name="Int. J. Syst. Evol. Microbiol.">
        <title>The Global Catalogue of Microorganisms (GCM) 10K type strain sequencing project: providing services to taxonomists for standard genome sequencing and annotation.</title>
        <authorList>
            <consortium name="The Broad Institute Genomics Platform"/>
            <consortium name="The Broad Institute Genome Sequencing Center for Infectious Disease"/>
            <person name="Wu L."/>
            <person name="Ma J."/>
        </authorList>
    </citation>
    <scope>NUCLEOTIDE SEQUENCE [LARGE SCALE GENOMIC DNA]</scope>
    <source>
        <strain evidence="3">CCUG 56401</strain>
    </source>
</reference>
<dbReference type="Gene3D" id="3.40.50.1000">
    <property type="entry name" value="HAD superfamily/HAD-like"/>
    <property type="match status" value="1"/>
</dbReference>
<keyword evidence="3" id="KW-1185">Reference proteome</keyword>
<evidence type="ECO:0000313" key="3">
    <source>
        <dbReference type="Proteomes" id="UP001597018"/>
    </source>
</evidence>
<dbReference type="InterPro" id="IPR041492">
    <property type="entry name" value="HAD_2"/>
</dbReference>
<comment type="caution">
    <text evidence="2">The sequence shown here is derived from an EMBL/GenBank/DDBJ whole genome shotgun (WGS) entry which is preliminary data.</text>
</comment>
<dbReference type="InterPro" id="IPR023214">
    <property type="entry name" value="HAD_sf"/>
</dbReference>
<evidence type="ECO:0000256" key="1">
    <source>
        <dbReference type="SAM" id="MobiDB-lite"/>
    </source>
</evidence>
<dbReference type="InterPro" id="IPR023198">
    <property type="entry name" value="PGP-like_dom2"/>
</dbReference>
<dbReference type="RefSeq" id="WP_263251824.1">
    <property type="nucleotide sequence ID" value="NZ_BAABLT010000052.1"/>
</dbReference>
<proteinExistence type="predicted"/>
<dbReference type="SUPFAM" id="SSF56784">
    <property type="entry name" value="HAD-like"/>
    <property type="match status" value="1"/>
</dbReference>
<sequence>MTTLADTRHIVWDWNGTIFSDNHAVVAAVNSVCESYGRAPITLEEWRTIFSRPLLACYERLLGRSLAQDDWAWIDRTYHEVYRDLLPTCALADGVPEVLRQWRTAGGSQSLLSMWFHHELVPMVSEFGLDELFGRVDGLRAEIGGGPKAEHLDKHLAELGVDPRETVVIGDVVDDAEAAAHAGARCVLVTTGVMSRPALEATGAPVADSIREAVSWLRPQQQDEPSAAGNGGRSRAAG</sequence>
<gene>
    <name evidence="2" type="ORF">ACFQ16_08530</name>
</gene>
<dbReference type="EMBL" id="JBHTIW010000004">
    <property type="protein sequence ID" value="MFD0919787.1"/>
    <property type="molecule type" value="Genomic_DNA"/>
</dbReference>
<dbReference type="InterPro" id="IPR050155">
    <property type="entry name" value="HAD-like_hydrolase_sf"/>
</dbReference>
<dbReference type="Gene3D" id="1.10.150.240">
    <property type="entry name" value="Putative phosphatase, domain 2"/>
    <property type="match status" value="1"/>
</dbReference>
<evidence type="ECO:0000313" key="2">
    <source>
        <dbReference type="EMBL" id="MFD0919787.1"/>
    </source>
</evidence>
<feature type="region of interest" description="Disordered" evidence="1">
    <location>
        <begin position="217"/>
        <end position="238"/>
    </location>
</feature>
<protein>
    <submittedName>
        <fullName evidence="2">HAD family hydrolase</fullName>
        <ecNumber evidence="2">3.-.-.-</ecNumber>
    </submittedName>
</protein>
<dbReference type="GO" id="GO:0016787">
    <property type="term" value="F:hydrolase activity"/>
    <property type="evidence" value="ECO:0007669"/>
    <property type="project" value="UniProtKB-KW"/>
</dbReference>
<dbReference type="PANTHER" id="PTHR43434">
    <property type="entry name" value="PHOSPHOGLYCOLATE PHOSPHATASE"/>
    <property type="match status" value="1"/>
</dbReference>
<keyword evidence="2" id="KW-0378">Hydrolase</keyword>
<dbReference type="PANTHER" id="PTHR43434:SF1">
    <property type="entry name" value="PHOSPHOGLYCOLATE PHOSPHATASE"/>
    <property type="match status" value="1"/>
</dbReference>